<gene>
    <name evidence="2" type="ORF">BG61_37805</name>
</gene>
<evidence type="ECO:0000313" key="2">
    <source>
        <dbReference type="EMBL" id="KDR38700.1"/>
    </source>
</evidence>
<dbReference type="Pfam" id="PF01425">
    <property type="entry name" value="Amidase"/>
    <property type="match status" value="1"/>
</dbReference>
<evidence type="ECO:0000313" key="3">
    <source>
        <dbReference type="Proteomes" id="UP000027466"/>
    </source>
</evidence>
<accession>A0A069PDQ3</accession>
<comment type="caution">
    <text evidence="2">The sequence shown here is derived from an EMBL/GenBank/DDBJ whole genome shotgun (WGS) entry which is preliminary data.</text>
</comment>
<dbReference type="EMBL" id="JFHC01000079">
    <property type="protein sequence ID" value="KDR38700.1"/>
    <property type="molecule type" value="Genomic_DNA"/>
</dbReference>
<protein>
    <submittedName>
        <fullName evidence="2">Indole acetimide hydrolase</fullName>
    </submittedName>
</protein>
<dbReference type="AlphaFoldDB" id="A0A069PDQ3"/>
<evidence type="ECO:0000259" key="1">
    <source>
        <dbReference type="Pfam" id="PF01425"/>
    </source>
</evidence>
<dbReference type="InterPro" id="IPR036928">
    <property type="entry name" value="AS_sf"/>
</dbReference>
<sequence length="502" mass="53420">MQEQIEVNRAPESDALASLGVAAAAEAIRKGEISSESYASALLQRARDYADLNSFITIDEEAVLEAARKADKAIASGVTAPLLGVPVAIKDSYLTEGLRSTIGLSTLDRFAPEHDADAVQAIKDGGGIVFGKNNLVEMSFGLTGHNEAYGQAKNPHNANYVSGGSSGGGGVSVAARLVPASLGGDTIGSIRVPASFCGVVGFKPTTGRWPRSGVAPISHTLDTTGVFARNVEDCIVIDRVVTRDETPDTRTHSDLKGVKLAYAPHQFLELVDPEVATQFKETIRQLRDAGANVVEVDLGKDFSGRALSATWNIFFRETKAAVEKFIRQNNVPTTFDEIVGGLKPGLKSVWDQFVLPNGQGYISDEIYNTALSVERAEIKRRYAQAFLSTGAEALILPTTPATAPMIGQEDKILLGGQEMSHLVLANNTIPASAAGLPGISLPIGLSDKGLPIGLELDGPYGRDRALLYVARRVEAVVGTLSARCRRPSNRSFKTERSLVPQP</sequence>
<keyword evidence="2" id="KW-0378">Hydrolase</keyword>
<name>A0A069PDQ3_9BURK</name>
<dbReference type="GO" id="GO:0016787">
    <property type="term" value="F:hydrolase activity"/>
    <property type="evidence" value="ECO:0007669"/>
    <property type="project" value="UniProtKB-KW"/>
</dbReference>
<dbReference type="Gene3D" id="3.90.1300.10">
    <property type="entry name" value="Amidase signature (AS) domain"/>
    <property type="match status" value="1"/>
</dbReference>
<keyword evidence="3" id="KW-1185">Reference proteome</keyword>
<dbReference type="PANTHER" id="PTHR11895:SF151">
    <property type="entry name" value="GLUTAMYL-TRNA(GLN) AMIDOTRANSFERASE SUBUNIT A"/>
    <property type="match status" value="1"/>
</dbReference>
<organism evidence="2 3">
    <name type="scientific">Caballeronia glathei</name>
    <dbReference type="NCBI Taxonomy" id="60547"/>
    <lineage>
        <taxon>Bacteria</taxon>
        <taxon>Pseudomonadati</taxon>
        <taxon>Pseudomonadota</taxon>
        <taxon>Betaproteobacteria</taxon>
        <taxon>Burkholderiales</taxon>
        <taxon>Burkholderiaceae</taxon>
        <taxon>Caballeronia</taxon>
    </lineage>
</organism>
<dbReference type="InterPro" id="IPR023631">
    <property type="entry name" value="Amidase_dom"/>
</dbReference>
<reference evidence="2 3" key="1">
    <citation type="submission" date="2014-03" db="EMBL/GenBank/DDBJ databases">
        <title>Draft Genome Sequences of Four Burkholderia Strains.</title>
        <authorList>
            <person name="Liu X.Y."/>
            <person name="Li C.X."/>
            <person name="Xu J.H."/>
        </authorList>
    </citation>
    <scope>NUCLEOTIDE SEQUENCE [LARGE SCALE GENOMIC DNA]</scope>
    <source>
        <strain evidence="2 3">DSM 50014</strain>
    </source>
</reference>
<proteinExistence type="predicted"/>
<feature type="domain" description="Amidase" evidence="1">
    <location>
        <begin position="41"/>
        <end position="467"/>
    </location>
</feature>
<dbReference type="Proteomes" id="UP000027466">
    <property type="component" value="Unassembled WGS sequence"/>
</dbReference>
<dbReference type="PANTHER" id="PTHR11895">
    <property type="entry name" value="TRANSAMIDASE"/>
    <property type="match status" value="1"/>
</dbReference>
<dbReference type="InterPro" id="IPR000120">
    <property type="entry name" value="Amidase"/>
</dbReference>
<dbReference type="SUPFAM" id="SSF75304">
    <property type="entry name" value="Amidase signature (AS) enzymes"/>
    <property type="match status" value="1"/>
</dbReference>
<dbReference type="RefSeq" id="WP_063741147.1">
    <property type="nucleotide sequence ID" value="NZ_CADFFX010000033.1"/>
</dbReference>